<dbReference type="RefSeq" id="WP_074670924.1">
    <property type="nucleotide sequence ID" value="NZ_FNTB01000001.1"/>
</dbReference>
<dbReference type="Proteomes" id="UP000183038">
    <property type="component" value="Unassembled WGS sequence"/>
</dbReference>
<dbReference type="GO" id="GO:0016020">
    <property type="term" value="C:membrane"/>
    <property type="evidence" value="ECO:0007669"/>
    <property type="project" value="UniProtKB-SubCell"/>
</dbReference>
<comment type="similarity">
    <text evidence="3">Belongs to the major facilitator superfamily. TCR/Tet family.</text>
</comment>
<feature type="transmembrane region" description="Helical" evidence="8">
    <location>
        <begin position="102"/>
        <end position="124"/>
    </location>
</feature>
<gene>
    <name evidence="10" type="ORF">SAMN05192540_1218</name>
</gene>
<evidence type="ECO:0000256" key="6">
    <source>
        <dbReference type="ARBA" id="ARBA00022989"/>
    </source>
</evidence>
<name>A0A1H4L7S7_9FLAO</name>
<dbReference type="CDD" id="cd17388">
    <property type="entry name" value="MFS_TetA"/>
    <property type="match status" value="1"/>
</dbReference>
<protein>
    <submittedName>
        <fullName evidence="10">MFS transporter, DHA1 family, tetracycline resistance protein</fullName>
    </submittedName>
</protein>
<organism evidence="10 11">
    <name type="scientific">Maribacter dokdonensis</name>
    <dbReference type="NCBI Taxonomy" id="320912"/>
    <lineage>
        <taxon>Bacteria</taxon>
        <taxon>Pseudomonadati</taxon>
        <taxon>Bacteroidota</taxon>
        <taxon>Flavobacteriia</taxon>
        <taxon>Flavobacteriales</taxon>
        <taxon>Flavobacteriaceae</taxon>
        <taxon>Maribacter</taxon>
    </lineage>
</organism>
<evidence type="ECO:0000313" key="10">
    <source>
        <dbReference type="EMBL" id="SEB66807.1"/>
    </source>
</evidence>
<evidence type="ECO:0000256" key="5">
    <source>
        <dbReference type="ARBA" id="ARBA00022692"/>
    </source>
</evidence>
<feature type="transmembrane region" description="Helical" evidence="8">
    <location>
        <begin position="283"/>
        <end position="301"/>
    </location>
</feature>
<dbReference type="PROSITE" id="PS00216">
    <property type="entry name" value="SUGAR_TRANSPORT_1"/>
    <property type="match status" value="1"/>
</dbReference>
<keyword evidence="7 8" id="KW-0472">Membrane</keyword>
<dbReference type="InterPro" id="IPR020846">
    <property type="entry name" value="MFS_dom"/>
</dbReference>
<evidence type="ECO:0000256" key="7">
    <source>
        <dbReference type="ARBA" id="ARBA00023136"/>
    </source>
</evidence>
<dbReference type="Pfam" id="PF07690">
    <property type="entry name" value="MFS_1"/>
    <property type="match status" value="1"/>
</dbReference>
<dbReference type="InterPro" id="IPR005829">
    <property type="entry name" value="Sugar_transporter_CS"/>
</dbReference>
<feature type="transmembrane region" description="Helical" evidence="8">
    <location>
        <begin position="307"/>
        <end position="328"/>
    </location>
</feature>
<keyword evidence="6 8" id="KW-1133">Transmembrane helix</keyword>
<feature type="transmembrane region" description="Helical" evidence="8">
    <location>
        <begin position="7"/>
        <end position="29"/>
    </location>
</feature>
<reference evidence="10 11" key="1">
    <citation type="submission" date="2016-10" db="EMBL/GenBank/DDBJ databases">
        <authorList>
            <person name="de Groot N.N."/>
        </authorList>
    </citation>
    <scope>NUCLEOTIDE SEQUENCE [LARGE SCALE GENOMIC DNA]</scope>
    <source>
        <strain evidence="10 11">MAR_2009_71</strain>
    </source>
</reference>
<feature type="transmembrane region" description="Helical" evidence="8">
    <location>
        <begin position="373"/>
        <end position="394"/>
    </location>
</feature>
<evidence type="ECO:0000256" key="4">
    <source>
        <dbReference type="ARBA" id="ARBA00022448"/>
    </source>
</evidence>
<feature type="domain" description="Major facilitator superfamily (MFS) profile" evidence="9">
    <location>
        <begin position="7"/>
        <end position="402"/>
    </location>
</feature>
<keyword evidence="4" id="KW-0813">Transport</keyword>
<comment type="subcellular location">
    <subcellularLocation>
        <location evidence="2">Membrane</location>
        <topology evidence="2">Multi-pass membrane protein</topology>
    </subcellularLocation>
</comment>
<dbReference type="OrthoDB" id="9793283at2"/>
<dbReference type="SUPFAM" id="SSF103473">
    <property type="entry name" value="MFS general substrate transporter"/>
    <property type="match status" value="1"/>
</dbReference>
<dbReference type="GO" id="GO:0022857">
    <property type="term" value="F:transmembrane transporter activity"/>
    <property type="evidence" value="ECO:0007669"/>
    <property type="project" value="InterPro"/>
</dbReference>
<evidence type="ECO:0000256" key="8">
    <source>
        <dbReference type="SAM" id="Phobius"/>
    </source>
</evidence>
<feature type="transmembrane region" description="Helical" evidence="8">
    <location>
        <begin position="78"/>
        <end position="96"/>
    </location>
</feature>
<dbReference type="EMBL" id="FNTB01000001">
    <property type="protein sequence ID" value="SEB66807.1"/>
    <property type="molecule type" value="Genomic_DNA"/>
</dbReference>
<evidence type="ECO:0000259" key="9">
    <source>
        <dbReference type="PROSITE" id="PS50850"/>
    </source>
</evidence>
<dbReference type="PRINTS" id="PR01035">
    <property type="entry name" value="TCRTETA"/>
</dbReference>
<dbReference type="InterPro" id="IPR011701">
    <property type="entry name" value="MFS"/>
</dbReference>
<feature type="transmembrane region" description="Helical" evidence="8">
    <location>
        <begin position="136"/>
        <end position="158"/>
    </location>
</feature>
<keyword evidence="5 8" id="KW-0812">Transmembrane</keyword>
<sequence length="406" mass="44520">MKSNKTALLFIFITILVDVIGIGIILPIIPDLIMELTGEGNHMAIIYGMWLTTAFAGMQFLFSPVLGEISDKYGRRPILLIALLGLSIDYLIHAWAPSIVWLFLGRFLAGITGASFTVASAYIADVSTKENKAKNFGLIGAAFGIGFIIGPGIGGFFGEIDIRLPFYIAAGLTFANFLFGYFFVPESLTPENRRQINFSKMIPGVSLFALRNYKGILLLISAFFLANLAGQALPSTWSYYGIERYDWNPRQIGLSLMVVGLLVAVVQGFLVGKLVTKFGKRKVIIYGFLLWTVGMFLFSFAHEPWMLYAFLIPYALGGIAGPTVQGVISNQVSEKEQGILQGSITGLVSITAILGQFIFAPVFYYFIRPETSIYFPGAPYALAAVLLLIAFILATTAIKRMNVEPE</sequence>
<dbReference type="InterPro" id="IPR036259">
    <property type="entry name" value="MFS_trans_sf"/>
</dbReference>
<evidence type="ECO:0000256" key="3">
    <source>
        <dbReference type="ARBA" id="ARBA00007520"/>
    </source>
</evidence>
<accession>A0A1H4L7S7</accession>
<feature type="transmembrane region" description="Helical" evidence="8">
    <location>
        <begin position="340"/>
        <end position="367"/>
    </location>
</feature>
<feature type="transmembrane region" description="Helical" evidence="8">
    <location>
        <begin position="44"/>
        <end position="66"/>
    </location>
</feature>
<feature type="transmembrane region" description="Helical" evidence="8">
    <location>
        <begin position="164"/>
        <end position="184"/>
    </location>
</feature>
<dbReference type="PROSITE" id="PS50850">
    <property type="entry name" value="MFS"/>
    <property type="match status" value="1"/>
</dbReference>
<evidence type="ECO:0000313" key="11">
    <source>
        <dbReference type="Proteomes" id="UP000183038"/>
    </source>
</evidence>
<feature type="transmembrane region" description="Helical" evidence="8">
    <location>
        <begin position="216"/>
        <end position="240"/>
    </location>
</feature>
<comment type="function">
    <text evidence="1">Resistance to tetracycline by an active tetracycline efflux. This is an energy-dependent process that decreases the accumulation of the antibiotic in whole cells. This protein functions as a metal-tetracycline/H(+) antiporter.</text>
</comment>
<proteinExistence type="inferred from homology"/>
<feature type="transmembrane region" description="Helical" evidence="8">
    <location>
        <begin position="252"/>
        <end position="271"/>
    </location>
</feature>
<dbReference type="PANTHER" id="PTHR23504">
    <property type="entry name" value="MAJOR FACILITATOR SUPERFAMILY DOMAIN-CONTAINING PROTEIN 10"/>
    <property type="match status" value="1"/>
</dbReference>
<evidence type="ECO:0000256" key="1">
    <source>
        <dbReference type="ARBA" id="ARBA00003279"/>
    </source>
</evidence>
<dbReference type="PANTHER" id="PTHR23504:SF15">
    <property type="entry name" value="MAJOR FACILITATOR SUPERFAMILY (MFS) PROFILE DOMAIN-CONTAINING PROTEIN"/>
    <property type="match status" value="1"/>
</dbReference>
<dbReference type="AlphaFoldDB" id="A0A1H4L7S7"/>
<evidence type="ECO:0000256" key="2">
    <source>
        <dbReference type="ARBA" id="ARBA00004141"/>
    </source>
</evidence>
<dbReference type="Gene3D" id="1.20.1250.20">
    <property type="entry name" value="MFS general substrate transporter like domains"/>
    <property type="match status" value="1"/>
</dbReference>
<dbReference type="InterPro" id="IPR001958">
    <property type="entry name" value="Tet-R_TetA/multi-R_MdtG-like"/>
</dbReference>